<keyword evidence="2" id="KW-1185">Reference proteome</keyword>
<proteinExistence type="predicted"/>
<evidence type="ECO:0000313" key="1">
    <source>
        <dbReference type="EMBL" id="KGF54797.1"/>
    </source>
</evidence>
<dbReference type="HOGENOM" id="CLU_1188298_0_0_9"/>
<protein>
    <submittedName>
        <fullName evidence="1">Uncharacterized protein</fullName>
    </submittedName>
</protein>
<dbReference type="eggNOG" id="ENOG50327JK">
    <property type="taxonomic scope" value="Bacteria"/>
</dbReference>
<sequence length="233" mass="26121">MNKEAIDFKVYEYLGRAGIASVQGNRGELRRDMLSLLVLYRLRSRDASQELAEKWAAIRALDRSMKKAESAGISFPLGTQRLSKLREDYRVAESRFAEIGQCIAIALDLWQSAGATLDDLCNLCNCDPVQVKENLHPTEKLFSEMVFVHNLDYKDPRNVGWIEDEVDAPLTHAVKAHWIDLVRHTESGRKAAHEAFKAVFPEIAENALTVVTDADGIQHLIDKDGVDVGTVDE</sequence>
<comment type="caution">
    <text evidence="1">The sequence shown here is derived from an EMBL/GenBank/DDBJ whole genome shotgun (WGS) entry which is preliminary data.</text>
</comment>
<accession>A0A096CJ56</accession>
<dbReference type="Proteomes" id="UP000029585">
    <property type="component" value="Unassembled WGS sequence"/>
</dbReference>
<evidence type="ECO:0000313" key="2">
    <source>
        <dbReference type="Proteomes" id="UP000029585"/>
    </source>
</evidence>
<name>A0A096CJ56_FLAPL</name>
<dbReference type="AlphaFoldDB" id="A0A096CJ56"/>
<dbReference type="EMBL" id="ADLO01000079">
    <property type="protein sequence ID" value="KGF54797.1"/>
    <property type="molecule type" value="Genomic_DNA"/>
</dbReference>
<reference evidence="1 2" key="1">
    <citation type="submission" date="2011-08" db="EMBL/GenBank/DDBJ databases">
        <title>The Genome Sequence of Clostridium orbiscindens 1_3_50AFAA.</title>
        <authorList>
            <consortium name="The Broad Institute Genome Sequencing Platform"/>
            <person name="Earl A."/>
            <person name="Ward D."/>
            <person name="Feldgarden M."/>
            <person name="Gevers D."/>
            <person name="Daigneault M."/>
            <person name="Strauss J."/>
            <person name="Allen-Vercoe E."/>
            <person name="Young S.K."/>
            <person name="Zeng Q."/>
            <person name="Gargeya S."/>
            <person name="Fitzgerald M."/>
            <person name="Haas B."/>
            <person name="Abouelleil A."/>
            <person name="Alvarado L."/>
            <person name="Arachchi H.M."/>
            <person name="Berlin A."/>
            <person name="Brown A."/>
            <person name="Chapman S.B."/>
            <person name="Chen Z."/>
            <person name="Dunbar C."/>
            <person name="Freedman E."/>
            <person name="Gearin G."/>
            <person name="Gellesch M."/>
            <person name="Goldberg J."/>
            <person name="Griggs A."/>
            <person name="Gujja S."/>
            <person name="Heiman D."/>
            <person name="Howarth C."/>
            <person name="Larson L."/>
            <person name="Lui A."/>
            <person name="MacDonald P.J.P."/>
            <person name="Montmayeur A."/>
            <person name="Murphy C."/>
            <person name="Neiman D."/>
            <person name="Pearson M."/>
            <person name="Priest M."/>
            <person name="Roberts A."/>
            <person name="Saif S."/>
            <person name="Shea T."/>
            <person name="Shenoy N."/>
            <person name="Sisk P."/>
            <person name="Stolte C."/>
            <person name="Sykes S."/>
            <person name="Wortman J."/>
            <person name="Nusbaum C."/>
            <person name="Birren B."/>
        </authorList>
    </citation>
    <scope>NUCLEOTIDE SEQUENCE [LARGE SCALE GENOMIC DNA]</scope>
    <source>
        <strain evidence="1 2">1_3_50AFAA</strain>
    </source>
</reference>
<gene>
    <name evidence="1" type="ORF">HMPREF9460_02488</name>
</gene>
<organism evidence="1 2">
    <name type="scientific">Flavonifractor plautii 1_3_50AFAA</name>
    <dbReference type="NCBI Taxonomy" id="742738"/>
    <lineage>
        <taxon>Bacteria</taxon>
        <taxon>Bacillati</taxon>
        <taxon>Bacillota</taxon>
        <taxon>Clostridia</taxon>
        <taxon>Eubacteriales</taxon>
        <taxon>Oscillospiraceae</taxon>
        <taxon>Flavonifractor</taxon>
    </lineage>
</organism>
<dbReference type="GeneID" id="63972476"/>
<dbReference type="RefSeq" id="WP_007494955.1">
    <property type="nucleotide sequence ID" value="NZ_KN174163.1"/>
</dbReference>